<dbReference type="Proteomes" id="UP000798046">
    <property type="component" value="Unassembled WGS sequence"/>
</dbReference>
<keyword evidence="4" id="KW-1185">Reference proteome</keyword>
<dbReference type="InterPro" id="IPR009061">
    <property type="entry name" value="DNA-bd_dom_put_sf"/>
</dbReference>
<reference evidence="3 4" key="1">
    <citation type="journal article" date="2020" name="Microorganisms">
        <title>Description of Three Novel Members in the Family Geobacteraceae, Oryzomonas japonicum gen. nov., sp. nov., Oryzomonas sagensis sp. nov., and Oryzomonas ruber sp. nov.</title>
        <authorList>
            <person name="Xu Z."/>
            <person name="Masuda Y."/>
            <person name="Hayakawa C."/>
            <person name="Ushijima N."/>
            <person name="Kawano K."/>
            <person name="Shiratori Y."/>
            <person name="Senoo K."/>
            <person name="Itoh H."/>
        </authorList>
    </citation>
    <scope>NUCLEOTIDE SEQUENCE [LARGE SCALE GENOMIC DNA]</scope>
    <source>
        <strain evidence="3 4">Red100</strain>
    </source>
</reference>
<evidence type="ECO:0000313" key="3">
    <source>
        <dbReference type="EMBL" id="KAB0669291.1"/>
    </source>
</evidence>
<accession>A0ABQ6TLI3</accession>
<name>A0ABQ6TLI3_9BACT</name>
<dbReference type="EMBL" id="VZRA01000003">
    <property type="protein sequence ID" value="KAB0669291.1"/>
    <property type="molecule type" value="Genomic_DNA"/>
</dbReference>
<protein>
    <submittedName>
        <fullName evidence="3">Helix-turn-helix domain-containing protein</fullName>
    </submittedName>
</protein>
<evidence type="ECO:0000313" key="4">
    <source>
        <dbReference type="Proteomes" id="UP000798046"/>
    </source>
</evidence>
<feature type="domain" description="Helix-turn-helix" evidence="2">
    <location>
        <begin position="13"/>
        <end position="62"/>
    </location>
</feature>
<dbReference type="InterPro" id="IPR041657">
    <property type="entry name" value="HTH_17"/>
</dbReference>
<evidence type="ECO:0000259" key="2">
    <source>
        <dbReference type="Pfam" id="PF12728"/>
    </source>
</evidence>
<dbReference type="Pfam" id="PF12728">
    <property type="entry name" value="HTH_17"/>
    <property type="match status" value="1"/>
</dbReference>
<dbReference type="RefSeq" id="WP_151156989.1">
    <property type="nucleotide sequence ID" value="NZ_VZRA01000003.1"/>
</dbReference>
<gene>
    <name evidence="3" type="ORF">F6V30_10735</name>
</gene>
<feature type="region of interest" description="Disordered" evidence="1">
    <location>
        <begin position="66"/>
        <end position="91"/>
    </location>
</feature>
<evidence type="ECO:0000256" key="1">
    <source>
        <dbReference type="SAM" id="MobiDB-lite"/>
    </source>
</evidence>
<proteinExistence type="predicted"/>
<organism evidence="3 4">
    <name type="scientific">Oryzomonas sagensis</name>
    <dbReference type="NCBI Taxonomy" id="2603857"/>
    <lineage>
        <taxon>Bacteria</taxon>
        <taxon>Pseudomonadati</taxon>
        <taxon>Thermodesulfobacteriota</taxon>
        <taxon>Desulfuromonadia</taxon>
        <taxon>Geobacterales</taxon>
        <taxon>Geobacteraceae</taxon>
        <taxon>Oryzomonas</taxon>
    </lineage>
</organism>
<sequence>MSDIITNINKKQLTESEASELYGLSVHWFRRKRWEGGGPVFRKVGNRCYYERAALDDYFNSCTHKNTSEYPTRRPAEAINRKQATKSTGEA</sequence>
<dbReference type="SUPFAM" id="SSF46955">
    <property type="entry name" value="Putative DNA-binding domain"/>
    <property type="match status" value="1"/>
</dbReference>
<comment type="caution">
    <text evidence="3">The sequence shown here is derived from an EMBL/GenBank/DDBJ whole genome shotgun (WGS) entry which is preliminary data.</text>
</comment>
<feature type="compositionally biased region" description="Basic and acidic residues" evidence="1">
    <location>
        <begin position="71"/>
        <end position="80"/>
    </location>
</feature>